<dbReference type="InterPro" id="IPR009574">
    <property type="entry name" value="DUF1189"/>
</dbReference>
<feature type="transmembrane region" description="Helical" evidence="1">
    <location>
        <begin position="71"/>
        <end position="98"/>
    </location>
</feature>
<comment type="caution">
    <text evidence="2">The sequence shown here is derived from an EMBL/GenBank/DDBJ whole genome shotgun (WGS) entry which is preliminary data.</text>
</comment>
<accession>A0A544TQ01</accession>
<keyword evidence="1" id="KW-0812">Transmembrane</keyword>
<evidence type="ECO:0000313" key="3">
    <source>
        <dbReference type="Proteomes" id="UP000316626"/>
    </source>
</evidence>
<evidence type="ECO:0000256" key="1">
    <source>
        <dbReference type="SAM" id="Phobius"/>
    </source>
</evidence>
<keyword evidence="3" id="KW-1185">Reference proteome</keyword>
<evidence type="ECO:0000313" key="2">
    <source>
        <dbReference type="EMBL" id="TQR19534.1"/>
    </source>
</evidence>
<keyword evidence="1" id="KW-0472">Membrane</keyword>
<reference evidence="2 3" key="1">
    <citation type="submission" date="2019-06" db="EMBL/GenBank/DDBJ databases">
        <title>Psychrobacillus vulpis sp. nov., a new species isolated from feces of a red fox that inhabits in The Tablas de Daimiel Natural Park, Albacete, Spain.</title>
        <authorList>
            <person name="Rodriguez M."/>
            <person name="Reina J.C."/>
            <person name="Bejar V."/>
            <person name="Llamas I."/>
        </authorList>
    </citation>
    <scope>NUCLEOTIDE SEQUENCE [LARGE SCALE GENOMIC DNA]</scope>
    <source>
        <strain evidence="2 3">Z8</strain>
    </source>
</reference>
<dbReference type="Proteomes" id="UP000316626">
    <property type="component" value="Unassembled WGS sequence"/>
</dbReference>
<protein>
    <submittedName>
        <fullName evidence="2">DUF1189 domain-containing protein</fullName>
    </submittedName>
</protein>
<proteinExistence type="predicted"/>
<dbReference type="RefSeq" id="WP_142642729.1">
    <property type="nucleotide sequence ID" value="NZ_VDGI01000012.1"/>
</dbReference>
<feature type="transmembrane region" description="Helical" evidence="1">
    <location>
        <begin position="119"/>
        <end position="136"/>
    </location>
</feature>
<feature type="transmembrane region" description="Helical" evidence="1">
    <location>
        <begin position="31"/>
        <end position="51"/>
    </location>
</feature>
<dbReference type="Pfam" id="PF06691">
    <property type="entry name" value="DUF1189"/>
    <property type="match status" value="1"/>
</dbReference>
<dbReference type="EMBL" id="VDGI01000012">
    <property type="protein sequence ID" value="TQR19534.1"/>
    <property type="molecule type" value="Genomic_DNA"/>
</dbReference>
<sequence>MNLFQLFKASLHSPKKIAAFRLVPIGKVMQYIFSFIFILTIIAFVQFTNGLSIQQANMEGLLEYFQDIKWLIYPFAFIFLFVLNTLFIFIRVSIFAYIGTIIQTLLKRKGEYRHLWRSTLFASTVPLLFSIVVAIFQWSSIYIQLIIYVVTFIYLFLACKYYPIKR</sequence>
<feature type="transmembrane region" description="Helical" evidence="1">
    <location>
        <begin position="142"/>
        <end position="162"/>
    </location>
</feature>
<keyword evidence="1" id="KW-1133">Transmembrane helix</keyword>
<organism evidence="2 3">
    <name type="scientific">Psychrobacillus vulpis</name>
    <dbReference type="NCBI Taxonomy" id="2325572"/>
    <lineage>
        <taxon>Bacteria</taxon>
        <taxon>Bacillati</taxon>
        <taxon>Bacillota</taxon>
        <taxon>Bacilli</taxon>
        <taxon>Bacillales</taxon>
        <taxon>Bacillaceae</taxon>
        <taxon>Psychrobacillus</taxon>
    </lineage>
</organism>
<dbReference type="AlphaFoldDB" id="A0A544TQ01"/>
<dbReference type="OrthoDB" id="1903376at2"/>
<gene>
    <name evidence="2" type="ORF">FG384_11410</name>
</gene>
<name>A0A544TQ01_9BACI</name>